<reference evidence="1" key="1">
    <citation type="submission" date="2020-02" db="EMBL/GenBank/DDBJ databases">
        <authorList>
            <person name="Meier V. D."/>
        </authorList>
    </citation>
    <scope>NUCLEOTIDE SEQUENCE</scope>
    <source>
        <strain evidence="1">AVDCRST_MAG92</strain>
    </source>
</reference>
<gene>
    <name evidence="1" type="ORF">AVDCRST_MAG92-3743</name>
</gene>
<dbReference type="EMBL" id="CADCTM010000645">
    <property type="protein sequence ID" value="CAA9283996.1"/>
    <property type="molecule type" value="Genomic_DNA"/>
</dbReference>
<proteinExistence type="predicted"/>
<name>A0A6J4JPA4_9CYAN</name>
<evidence type="ECO:0000313" key="1">
    <source>
        <dbReference type="EMBL" id="CAA9283996.1"/>
    </source>
</evidence>
<accession>A0A6J4JPA4</accession>
<protein>
    <submittedName>
        <fullName evidence="1">Uncharacterized protein</fullName>
    </submittedName>
</protein>
<organism evidence="1">
    <name type="scientific">uncultured Coleofasciculus sp</name>
    <dbReference type="NCBI Taxonomy" id="1267456"/>
    <lineage>
        <taxon>Bacteria</taxon>
        <taxon>Bacillati</taxon>
        <taxon>Cyanobacteriota</taxon>
        <taxon>Cyanophyceae</taxon>
        <taxon>Coleofasciculales</taxon>
        <taxon>Coleofasciculaceae</taxon>
        <taxon>Coleofasciculus</taxon>
        <taxon>environmental samples</taxon>
    </lineage>
</organism>
<sequence>MRFCRLGIFGGGAVLGIEANLPINDERALLERDDNINSPLLPVSQTCP</sequence>
<dbReference type="AlphaFoldDB" id="A0A6J4JPA4"/>